<accession>M9LQQ8</accession>
<proteinExistence type="predicted"/>
<keyword evidence="2" id="KW-1185">Reference proteome</keyword>
<dbReference type="EMBL" id="BALG01000189">
    <property type="protein sequence ID" value="GAC43341.1"/>
    <property type="molecule type" value="Genomic_DNA"/>
</dbReference>
<dbReference type="Proteomes" id="UP000029453">
    <property type="component" value="Unassembled WGS sequence"/>
</dbReference>
<name>M9LQQ8_PAEPP</name>
<organism evidence="1 2">
    <name type="scientific">Paenibacillus popilliae ATCC 14706</name>
    <dbReference type="NCBI Taxonomy" id="1212764"/>
    <lineage>
        <taxon>Bacteria</taxon>
        <taxon>Bacillati</taxon>
        <taxon>Bacillota</taxon>
        <taxon>Bacilli</taxon>
        <taxon>Bacillales</taxon>
        <taxon>Paenibacillaceae</taxon>
        <taxon>Paenibacillus</taxon>
    </lineage>
</organism>
<gene>
    <name evidence="1" type="ORF">PPOP_2708</name>
</gene>
<protein>
    <submittedName>
        <fullName evidence="1">Uncharacterized protein</fullName>
    </submittedName>
</protein>
<reference evidence="1 2" key="1">
    <citation type="submission" date="2012-10" db="EMBL/GenBank/DDBJ databases">
        <title>Draft Genome Sequence of Paenibacillus popilliae ATCC 14706T.</title>
        <authorList>
            <person name="Iiyama K."/>
            <person name="Mori K."/>
            <person name="Mon H."/>
            <person name="Chieda Y."/>
            <person name="Lee J.M."/>
            <person name="Kusakabe T."/>
            <person name="Tashiro K."/>
            <person name="Asano S."/>
            <person name="Yasunaga-Aoki C."/>
            <person name="Shimizu S."/>
        </authorList>
    </citation>
    <scope>NUCLEOTIDE SEQUENCE [LARGE SCALE GENOMIC DNA]</scope>
    <source>
        <strain evidence="1 2">ATCC 14706</strain>
    </source>
</reference>
<evidence type="ECO:0000313" key="2">
    <source>
        <dbReference type="Proteomes" id="UP000029453"/>
    </source>
</evidence>
<sequence length="28" mass="3332">FEKSSGFLDIYRNIVDTFVVVTDYQLVY</sequence>
<dbReference type="AlphaFoldDB" id="M9LQQ8"/>
<evidence type="ECO:0000313" key="1">
    <source>
        <dbReference type="EMBL" id="GAC43341.1"/>
    </source>
</evidence>
<comment type="caution">
    <text evidence="1">The sequence shown here is derived from an EMBL/GenBank/DDBJ whole genome shotgun (WGS) entry which is preliminary data.</text>
</comment>
<feature type="non-terminal residue" evidence="1">
    <location>
        <position position="1"/>
    </location>
</feature>